<proteinExistence type="predicted"/>
<dbReference type="VEuPathDB" id="TriTrypDB:C3747_208g22"/>
<dbReference type="EMBL" id="PRFC01000208">
    <property type="protein sequence ID" value="PWV00391.1"/>
    <property type="molecule type" value="Genomic_DNA"/>
</dbReference>
<dbReference type="VEuPathDB" id="TriTrypDB:TcG_02800"/>
<evidence type="ECO:0000313" key="2">
    <source>
        <dbReference type="Proteomes" id="UP000246078"/>
    </source>
</evidence>
<dbReference type="VEuPathDB" id="TriTrypDB:TCDM_04697"/>
<organism evidence="1 2">
    <name type="scientific">Trypanosoma cruzi</name>
    <dbReference type="NCBI Taxonomy" id="5693"/>
    <lineage>
        <taxon>Eukaryota</taxon>
        <taxon>Discoba</taxon>
        <taxon>Euglenozoa</taxon>
        <taxon>Kinetoplastea</taxon>
        <taxon>Metakinetoplastina</taxon>
        <taxon>Trypanosomatida</taxon>
        <taxon>Trypanosomatidae</taxon>
        <taxon>Trypanosoma</taxon>
        <taxon>Schizotrypanum</taxon>
    </lineage>
</organism>
<evidence type="ECO:0000313" key="1">
    <source>
        <dbReference type="EMBL" id="PWV00391.1"/>
    </source>
</evidence>
<reference evidence="1 2" key="1">
    <citation type="journal article" date="2018" name="Microb. Genom.">
        <title>Expanding an expanded genome: long-read sequencing of Trypanosoma cruzi.</title>
        <authorList>
            <person name="Berna L."/>
            <person name="Rodriguez M."/>
            <person name="Chiribao M.L."/>
            <person name="Parodi-Talice A."/>
            <person name="Pita S."/>
            <person name="Rijo G."/>
            <person name="Alvarez-Valin F."/>
            <person name="Robello C."/>
        </authorList>
    </citation>
    <scope>NUCLEOTIDE SEQUENCE [LARGE SCALE GENOMIC DNA]</scope>
    <source>
        <strain evidence="1 2">TCC</strain>
    </source>
</reference>
<name>A0A2V2VVV1_TRYCR</name>
<dbReference type="VEuPathDB" id="TriTrypDB:C4B63_7g66"/>
<sequence>MSLFFPHFITSRMDPRQLTPEETQEVQGVFELQNCQYQKFCRFATASGALSPETLFKLFLFYTSDHFTVDESEFISLIKAEAETNCPDASMCRGLTAFELEGLRHVWTALNPRILGDLNDEQIALFYQWTHSEPLSGDSHFQEWKNSPRRASARQYWVGRILLSFCTACSFMEGTSVSEQYGKGGST</sequence>
<dbReference type="AlphaFoldDB" id="A0A2V2VVV1"/>
<dbReference type="VEuPathDB" id="TriTrypDB:ECC02_005657"/>
<dbReference type="VEuPathDB" id="TriTrypDB:TcCLB.506559.450"/>
<dbReference type="VEuPathDB" id="TriTrypDB:TcBrA4_0123690"/>
<dbReference type="VEuPathDB" id="TriTrypDB:TcCL_NonESM07405"/>
<dbReference type="Proteomes" id="UP000246078">
    <property type="component" value="Unassembled WGS sequence"/>
</dbReference>
<protein>
    <submittedName>
        <fullName evidence="1">Putative IgA Peptidase M64</fullName>
    </submittedName>
</protein>
<accession>A0A2V2VVV1</accession>
<dbReference type="VEuPathDB" id="TriTrypDB:TCSYLVIO_003858"/>
<gene>
    <name evidence="1" type="ORF">C3747_208g22</name>
</gene>
<dbReference type="VEuPathDB" id="TriTrypDB:Tc_MARK_2576"/>
<comment type="caution">
    <text evidence="1">The sequence shown here is derived from an EMBL/GenBank/DDBJ whole genome shotgun (WGS) entry which is preliminary data.</text>
</comment>
<dbReference type="VEuPathDB" id="TriTrypDB:BCY84_18927"/>